<accession>A0ABQ5SMX6</accession>
<dbReference type="SMART" id="SM00054">
    <property type="entry name" value="EFh"/>
    <property type="match status" value="2"/>
</dbReference>
<dbReference type="Proteomes" id="UP001165090">
    <property type="component" value="Unassembled WGS sequence"/>
</dbReference>
<dbReference type="InterPro" id="IPR002048">
    <property type="entry name" value="EF_hand_dom"/>
</dbReference>
<gene>
    <name evidence="3" type="ORF">VaNZ11_015792</name>
</gene>
<feature type="non-terminal residue" evidence="3">
    <location>
        <position position="1"/>
    </location>
</feature>
<dbReference type="PROSITE" id="PS00018">
    <property type="entry name" value="EF_HAND_1"/>
    <property type="match status" value="2"/>
</dbReference>
<dbReference type="SUPFAM" id="SSF47473">
    <property type="entry name" value="EF-hand"/>
    <property type="match status" value="1"/>
</dbReference>
<dbReference type="Gene3D" id="1.10.238.10">
    <property type="entry name" value="EF-hand"/>
    <property type="match status" value="1"/>
</dbReference>
<dbReference type="PROSITE" id="PS50222">
    <property type="entry name" value="EF_HAND_2"/>
    <property type="match status" value="2"/>
</dbReference>
<feature type="domain" description="EF-hand" evidence="2">
    <location>
        <begin position="94"/>
        <end position="129"/>
    </location>
</feature>
<keyword evidence="4" id="KW-1185">Reference proteome</keyword>
<feature type="domain" description="EF-hand" evidence="2">
    <location>
        <begin position="47"/>
        <end position="82"/>
    </location>
</feature>
<protein>
    <recommendedName>
        <fullName evidence="2">EF-hand domain-containing protein</fullName>
    </recommendedName>
</protein>
<comment type="caution">
    <text evidence="3">The sequence shown here is derived from an EMBL/GenBank/DDBJ whole genome shotgun (WGS) entry which is preliminary data.</text>
</comment>
<name>A0ABQ5SMX6_9CHLO</name>
<dbReference type="EMBL" id="BSDZ01000094">
    <property type="protein sequence ID" value="GLI70762.1"/>
    <property type="molecule type" value="Genomic_DNA"/>
</dbReference>
<sequence>NICCLSFARARAKDIEPEMVRIFGLEINIHIPGIPPRLGFNIVESKWFEKQCRQAFNECDLDRSGSLDNKEVYIGLLKMYDLINRKLPYHVRIPSFAEVNMLLEKYDKNENRKMEFTEFLECCKGLIGHRKDWKDSLVLKIGVAVLLKALGYPYLAGVIKQGANQLGIKAVKGVPVGAITYVVESAAQQLS</sequence>
<evidence type="ECO:0000313" key="4">
    <source>
        <dbReference type="Proteomes" id="UP001165090"/>
    </source>
</evidence>
<evidence type="ECO:0000256" key="1">
    <source>
        <dbReference type="ARBA" id="ARBA00022837"/>
    </source>
</evidence>
<keyword evidence="1" id="KW-0106">Calcium</keyword>
<evidence type="ECO:0000259" key="2">
    <source>
        <dbReference type="PROSITE" id="PS50222"/>
    </source>
</evidence>
<dbReference type="InterPro" id="IPR011992">
    <property type="entry name" value="EF-hand-dom_pair"/>
</dbReference>
<reference evidence="3 4" key="1">
    <citation type="journal article" date="2023" name="IScience">
        <title>Expanded male sex-determining region conserved during the evolution of homothallism in the green alga Volvox.</title>
        <authorList>
            <person name="Yamamoto K."/>
            <person name="Matsuzaki R."/>
            <person name="Mahakham W."/>
            <person name="Heman W."/>
            <person name="Sekimoto H."/>
            <person name="Kawachi M."/>
            <person name="Minakuchi Y."/>
            <person name="Toyoda A."/>
            <person name="Nozaki H."/>
        </authorList>
    </citation>
    <scope>NUCLEOTIDE SEQUENCE [LARGE SCALE GENOMIC DNA]</scope>
    <source>
        <strain evidence="3 4">NIES-4468</strain>
    </source>
</reference>
<evidence type="ECO:0000313" key="3">
    <source>
        <dbReference type="EMBL" id="GLI70762.1"/>
    </source>
</evidence>
<dbReference type="Pfam" id="PF13499">
    <property type="entry name" value="EF-hand_7"/>
    <property type="match status" value="1"/>
</dbReference>
<dbReference type="InterPro" id="IPR018247">
    <property type="entry name" value="EF_Hand_1_Ca_BS"/>
</dbReference>
<organism evidence="3 4">
    <name type="scientific">Volvox africanus</name>
    <dbReference type="NCBI Taxonomy" id="51714"/>
    <lineage>
        <taxon>Eukaryota</taxon>
        <taxon>Viridiplantae</taxon>
        <taxon>Chlorophyta</taxon>
        <taxon>core chlorophytes</taxon>
        <taxon>Chlorophyceae</taxon>
        <taxon>CS clade</taxon>
        <taxon>Chlamydomonadales</taxon>
        <taxon>Volvocaceae</taxon>
        <taxon>Volvox</taxon>
    </lineage>
</organism>
<proteinExistence type="predicted"/>